<accession>A0A833QRY2</accession>
<reference evidence="1" key="1">
    <citation type="submission" date="2020-01" db="EMBL/GenBank/DDBJ databases">
        <title>Genome sequence of Kobresia littledalei, the first chromosome-level genome in the family Cyperaceae.</title>
        <authorList>
            <person name="Qu G."/>
        </authorList>
    </citation>
    <scope>NUCLEOTIDE SEQUENCE</scope>
    <source>
        <strain evidence="1">C.B.Clarke</strain>
        <tissue evidence="1">Leaf</tissue>
    </source>
</reference>
<dbReference type="EMBL" id="SWLB01000022">
    <property type="protein sequence ID" value="KAF3324349.1"/>
    <property type="molecule type" value="Genomic_DNA"/>
</dbReference>
<evidence type="ECO:0000313" key="1">
    <source>
        <dbReference type="EMBL" id="KAF3324349.1"/>
    </source>
</evidence>
<protein>
    <submittedName>
        <fullName evidence="1">Uncharacterized protein</fullName>
    </submittedName>
</protein>
<organism evidence="1 2">
    <name type="scientific">Carex littledalei</name>
    <dbReference type="NCBI Taxonomy" id="544730"/>
    <lineage>
        <taxon>Eukaryota</taxon>
        <taxon>Viridiplantae</taxon>
        <taxon>Streptophyta</taxon>
        <taxon>Embryophyta</taxon>
        <taxon>Tracheophyta</taxon>
        <taxon>Spermatophyta</taxon>
        <taxon>Magnoliopsida</taxon>
        <taxon>Liliopsida</taxon>
        <taxon>Poales</taxon>
        <taxon>Cyperaceae</taxon>
        <taxon>Cyperoideae</taxon>
        <taxon>Cariceae</taxon>
        <taxon>Carex</taxon>
        <taxon>Carex subgen. Euthyceras</taxon>
    </lineage>
</organism>
<keyword evidence="2" id="KW-1185">Reference proteome</keyword>
<name>A0A833QRY2_9POAL</name>
<comment type="caution">
    <text evidence="1">The sequence shown here is derived from an EMBL/GenBank/DDBJ whole genome shotgun (WGS) entry which is preliminary data.</text>
</comment>
<sequence>MGMDVTGGEWAIVGGTGVSSCAQGVIHKKLLEKRCDRNIVELDIHFFYTLMQTGNCNMNQIEFSQTT</sequence>
<gene>
    <name evidence="1" type="ORF">FCM35_KLT11816</name>
</gene>
<proteinExistence type="predicted"/>
<dbReference type="AlphaFoldDB" id="A0A833QRY2"/>
<dbReference type="Proteomes" id="UP000623129">
    <property type="component" value="Unassembled WGS sequence"/>
</dbReference>
<evidence type="ECO:0000313" key="2">
    <source>
        <dbReference type="Proteomes" id="UP000623129"/>
    </source>
</evidence>